<keyword evidence="1" id="KW-1133">Transmembrane helix</keyword>
<protein>
    <submittedName>
        <fullName evidence="2">Uncharacterized protein</fullName>
    </submittedName>
</protein>
<feature type="transmembrane region" description="Helical" evidence="1">
    <location>
        <begin position="35"/>
        <end position="60"/>
    </location>
</feature>
<dbReference type="AlphaFoldDB" id="A0A550I9B3"/>
<dbReference type="InterPro" id="IPR025735">
    <property type="entry name" value="RHIM"/>
</dbReference>
<keyword evidence="1" id="KW-0812">Transmembrane</keyword>
<comment type="caution">
    <text evidence="2">The sequence shown here is derived from an EMBL/GenBank/DDBJ whole genome shotgun (WGS) entry which is preliminary data.</text>
</comment>
<gene>
    <name evidence="2" type="ORF">FGM01_02825</name>
</gene>
<evidence type="ECO:0000313" key="2">
    <source>
        <dbReference type="EMBL" id="TRO67554.1"/>
    </source>
</evidence>
<dbReference type="Pfam" id="PF12721">
    <property type="entry name" value="RHIM"/>
    <property type="match status" value="1"/>
</dbReference>
<proteinExistence type="predicted"/>
<reference evidence="2 3" key="1">
    <citation type="submission" date="2019-06" db="EMBL/GenBank/DDBJ databases">
        <title>Gramella sabulilitoris sp. nov., isolated from a marine sand.</title>
        <authorList>
            <person name="Yoon J.-H."/>
        </authorList>
    </citation>
    <scope>NUCLEOTIDE SEQUENCE [LARGE SCALE GENOMIC DNA]</scope>
    <source>
        <strain evidence="2 3">HSMS-1</strain>
    </source>
</reference>
<name>A0A550I9B3_9FLAO</name>
<sequence>MIISTVEDLSVFNSQMIQVGCYNNMFFYLTRQYGYYIPAGNSCICYLAVIASCIFIRIYLESFLTFKRNREGLYKTGVQKW</sequence>
<evidence type="ECO:0000256" key="1">
    <source>
        <dbReference type="SAM" id="Phobius"/>
    </source>
</evidence>
<keyword evidence="1" id="KW-0472">Membrane</keyword>
<evidence type="ECO:0000313" key="3">
    <source>
        <dbReference type="Proteomes" id="UP000315131"/>
    </source>
</evidence>
<dbReference type="EMBL" id="VHSF01000001">
    <property type="protein sequence ID" value="TRO67554.1"/>
    <property type="molecule type" value="Genomic_DNA"/>
</dbReference>
<accession>A0A550I9B3</accession>
<organism evidence="2 3">
    <name type="scientific">Christiangramia sabulilitoris</name>
    <dbReference type="NCBI Taxonomy" id="2583991"/>
    <lineage>
        <taxon>Bacteria</taxon>
        <taxon>Pseudomonadati</taxon>
        <taxon>Bacteroidota</taxon>
        <taxon>Flavobacteriia</taxon>
        <taxon>Flavobacteriales</taxon>
        <taxon>Flavobacteriaceae</taxon>
        <taxon>Christiangramia</taxon>
    </lineage>
</organism>
<keyword evidence="3" id="KW-1185">Reference proteome</keyword>
<dbReference type="Proteomes" id="UP000315131">
    <property type="component" value="Unassembled WGS sequence"/>
</dbReference>